<feature type="transmembrane region" description="Helical" evidence="1">
    <location>
        <begin position="84"/>
        <end position="106"/>
    </location>
</feature>
<evidence type="ECO:0000313" key="2">
    <source>
        <dbReference type="EMBL" id="MFD0750789.1"/>
    </source>
</evidence>
<name>A0ABW2YYX5_9SPHI</name>
<organism evidence="2 3">
    <name type="scientific">Mucilaginibacter calamicampi</name>
    <dbReference type="NCBI Taxonomy" id="1302352"/>
    <lineage>
        <taxon>Bacteria</taxon>
        <taxon>Pseudomonadati</taxon>
        <taxon>Bacteroidota</taxon>
        <taxon>Sphingobacteriia</taxon>
        <taxon>Sphingobacteriales</taxon>
        <taxon>Sphingobacteriaceae</taxon>
        <taxon>Mucilaginibacter</taxon>
    </lineage>
</organism>
<feature type="transmembrane region" description="Helical" evidence="1">
    <location>
        <begin position="338"/>
        <end position="358"/>
    </location>
</feature>
<feature type="transmembrane region" description="Helical" evidence="1">
    <location>
        <begin position="182"/>
        <end position="199"/>
    </location>
</feature>
<protein>
    <recommendedName>
        <fullName evidence="4">Polymerase</fullName>
    </recommendedName>
</protein>
<comment type="caution">
    <text evidence="2">The sequence shown here is derived from an EMBL/GenBank/DDBJ whole genome shotgun (WGS) entry which is preliminary data.</text>
</comment>
<dbReference type="RefSeq" id="WP_377100364.1">
    <property type="nucleotide sequence ID" value="NZ_JBHTHU010000006.1"/>
</dbReference>
<feature type="transmembrane region" description="Helical" evidence="1">
    <location>
        <begin position="32"/>
        <end position="51"/>
    </location>
</feature>
<reference evidence="3" key="1">
    <citation type="journal article" date="2019" name="Int. J. Syst. Evol. Microbiol.">
        <title>The Global Catalogue of Microorganisms (GCM) 10K type strain sequencing project: providing services to taxonomists for standard genome sequencing and annotation.</title>
        <authorList>
            <consortium name="The Broad Institute Genomics Platform"/>
            <consortium name="The Broad Institute Genome Sequencing Center for Infectious Disease"/>
            <person name="Wu L."/>
            <person name="Ma J."/>
        </authorList>
    </citation>
    <scope>NUCLEOTIDE SEQUENCE [LARGE SCALE GENOMIC DNA]</scope>
    <source>
        <strain evidence="3">CCUG 63418</strain>
    </source>
</reference>
<evidence type="ECO:0008006" key="4">
    <source>
        <dbReference type="Google" id="ProtNLM"/>
    </source>
</evidence>
<keyword evidence="1" id="KW-0472">Membrane</keyword>
<dbReference type="Proteomes" id="UP001596958">
    <property type="component" value="Unassembled WGS sequence"/>
</dbReference>
<accession>A0ABW2YYX5</accession>
<feature type="transmembrane region" description="Helical" evidence="1">
    <location>
        <begin position="370"/>
        <end position="399"/>
    </location>
</feature>
<feature type="transmembrane region" description="Helical" evidence="1">
    <location>
        <begin position="241"/>
        <end position="262"/>
    </location>
</feature>
<feature type="transmembrane region" description="Helical" evidence="1">
    <location>
        <begin position="113"/>
        <end position="134"/>
    </location>
</feature>
<sequence>MKFFKQFDAYYFITLLFILLSSAANFLAANDIIWFVVLLFFSVFALGKQLLKIKDLRIIAVLSIAYLAFVGIRDAVINNLAMEYLISDVVFLFKYVYLAFLYCVIMKDKVAHYFVNVVAHLTVISLFFYTLQLIGLRDYIYAFSESLHLQSAYYIDGYTNFILFTYVRGLHDYRNSGFSWEPGAFGCFLIIALMFNLFLNKFKFDRKSYLFIVAIITTISTTDYLALIVLVFMVYRYKVPRINWGTVMLLLMAGGIFIYIPILGDKIMGTYYEDMDDLRRLKYLEIFYKKNNSQIPLNRFSSMVYLYQTFGWQLILGVSNKYDVIVNSKFNINISNGLFDFMAKFGLVNFILLMYQYARFCLANVKKFEFMIYCVLTLLIIGFGEPIMFLPFVLMFIFLPFEQIRVIKGRVKNFSLDRLGKYGVAR</sequence>
<evidence type="ECO:0000256" key="1">
    <source>
        <dbReference type="SAM" id="Phobius"/>
    </source>
</evidence>
<feature type="transmembrane region" description="Helical" evidence="1">
    <location>
        <begin position="58"/>
        <end position="78"/>
    </location>
</feature>
<gene>
    <name evidence="2" type="ORF">ACFQZS_11605</name>
</gene>
<evidence type="ECO:0000313" key="3">
    <source>
        <dbReference type="Proteomes" id="UP001596958"/>
    </source>
</evidence>
<feature type="transmembrane region" description="Helical" evidence="1">
    <location>
        <begin position="7"/>
        <end position="26"/>
    </location>
</feature>
<proteinExistence type="predicted"/>
<keyword evidence="1" id="KW-0812">Transmembrane</keyword>
<keyword evidence="3" id="KW-1185">Reference proteome</keyword>
<feature type="transmembrane region" description="Helical" evidence="1">
    <location>
        <begin position="211"/>
        <end position="235"/>
    </location>
</feature>
<keyword evidence="1" id="KW-1133">Transmembrane helix</keyword>
<dbReference type="EMBL" id="JBHTHU010000006">
    <property type="protein sequence ID" value="MFD0750789.1"/>
    <property type="molecule type" value="Genomic_DNA"/>
</dbReference>